<dbReference type="Proteomes" id="UP000288623">
    <property type="component" value="Unassembled WGS sequence"/>
</dbReference>
<sequence length="180" mass="20582">MLIQDEVLYLRPVTPRDAEAIHASVTEPEIRYLTGTHSLFTVEQVRQHIVTCEDDDSRIDFAVCLREDDTMIGEGGIVEIDVANQLAYFRIAMLGMKNTGKGYGTRAVLLAVRYVFDVLKLNRLQLEVYSHNPHAKRSYEKVGFQVEGILREKLLWDGVYSDEIVMSILRKDYEKKGTAQ</sequence>
<dbReference type="InterPro" id="IPR016181">
    <property type="entry name" value="Acyl_CoA_acyltransferase"/>
</dbReference>
<dbReference type="Pfam" id="PF13302">
    <property type="entry name" value="Acetyltransf_3"/>
    <property type="match status" value="1"/>
</dbReference>
<gene>
    <name evidence="2" type="ORF">QI30_15395</name>
</gene>
<dbReference type="AlphaFoldDB" id="A0A433RR53"/>
<comment type="caution">
    <text evidence="2">The sequence shown here is derived from an EMBL/GenBank/DDBJ whole genome shotgun (WGS) entry which is preliminary data.</text>
</comment>
<dbReference type="GO" id="GO:0016747">
    <property type="term" value="F:acyltransferase activity, transferring groups other than amino-acyl groups"/>
    <property type="evidence" value="ECO:0007669"/>
    <property type="project" value="InterPro"/>
</dbReference>
<evidence type="ECO:0000313" key="2">
    <source>
        <dbReference type="EMBL" id="RUS53265.1"/>
    </source>
</evidence>
<name>A0A433RR53_9BACL</name>
<keyword evidence="3" id="KW-1185">Reference proteome</keyword>
<dbReference type="Gene3D" id="3.40.630.30">
    <property type="match status" value="1"/>
</dbReference>
<dbReference type="EMBL" id="JTFC01000039">
    <property type="protein sequence ID" value="RUS53265.1"/>
    <property type="molecule type" value="Genomic_DNA"/>
</dbReference>
<dbReference type="SUPFAM" id="SSF55729">
    <property type="entry name" value="Acyl-CoA N-acyltransferases (Nat)"/>
    <property type="match status" value="1"/>
</dbReference>
<dbReference type="PROSITE" id="PS51186">
    <property type="entry name" value="GNAT"/>
    <property type="match status" value="1"/>
</dbReference>
<accession>A0A433RR53</accession>
<evidence type="ECO:0000259" key="1">
    <source>
        <dbReference type="PROSITE" id="PS51186"/>
    </source>
</evidence>
<reference evidence="2 3" key="1">
    <citation type="submission" date="2014-11" db="EMBL/GenBank/DDBJ databases">
        <title>Genome sequence and analysis of novel Kurthia sp.</title>
        <authorList>
            <person name="Lawson J.N."/>
            <person name="Gonzalez J.E."/>
            <person name="Rinauldi L."/>
            <person name="Xuan Z."/>
            <person name="Firman A."/>
            <person name="Shaddox L."/>
            <person name="Trudeau A."/>
            <person name="Shah S."/>
            <person name="Reiman D."/>
        </authorList>
    </citation>
    <scope>NUCLEOTIDE SEQUENCE [LARGE SCALE GENOMIC DNA]</scope>
    <source>
        <strain evidence="2 3">3B1D</strain>
    </source>
</reference>
<feature type="domain" description="N-acetyltransferase" evidence="1">
    <location>
        <begin position="8"/>
        <end position="171"/>
    </location>
</feature>
<keyword evidence="2" id="KW-0808">Transferase</keyword>
<dbReference type="RefSeq" id="WP_126991522.1">
    <property type="nucleotide sequence ID" value="NZ_JTFC01000039.1"/>
</dbReference>
<dbReference type="PANTHER" id="PTHR43415">
    <property type="entry name" value="SPERMIDINE N(1)-ACETYLTRANSFERASE"/>
    <property type="match status" value="1"/>
</dbReference>
<proteinExistence type="predicted"/>
<dbReference type="OrthoDB" id="9795206at2"/>
<evidence type="ECO:0000313" key="3">
    <source>
        <dbReference type="Proteomes" id="UP000288623"/>
    </source>
</evidence>
<dbReference type="GO" id="GO:0016779">
    <property type="term" value="F:nucleotidyltransferase activity"/>
    <property type="evidence" value="ECO:0007669"/>
    <property type="project" value="UniProtKB-KW"/>
</dbReference>
<organism evidence="2 3">
    <name type="scientific">Candidatus Kurthia intestinigallinarum</name>
    <dbReference type="NCBI Taxonomy" id="1562256"/>
    <lineage>
        <taxon>Bacteria</taxon>
        <taxon>Bacillati</taxon>
        <taxon>Bacillota</taxon>
        <taxon>Bacilli</taxon>
        <taxon>Bacillales</taxon>
        <taxon>Caryophanaceae</taxon>
        <taxon>Kurthia</taxon>
    </lineage>
</organism>
<dbReference type="PANTHER" id="PTHR43415:SF3">
    <property type="entry name" value="GNAT-FAMILY ACETYLTRANSFERASE"/>
    <property type="match status" value="1"/>
</dbReference>
<keyword evidence="2" id="KW-0548">Nucleotidyltransferase</keyword>
<dbReference type="InterPro" id="IPR000182">
    <property type="entry name" value="GNAT_dom"/>
</dbReference>
<protein>
    <submittedName>
        <fullName evidence="2">Aminoglycoside adenylyltransferase</fullName>
    </submittedName>
</protein>